<name>A0ABR0V409_REHGL</name>
<evidence type="ECO:0000313" key="3">
    <source>
        <dbReference type="Proteomes" id="UP001318860"/>
    </source>
</evidence>
<evidence type="ECO:0000313" key="2">
    <source>
        <dbReference type="EMBL" id="KAK6129621.1"/>
    </source>
</evidence>
<sequence>MNRQCEQNNFAFSSLVLRGIPLPLPEDQFPKIPSKIVLMRIRGAFMADMDLDELLDGPSKGPNRPARFAPKGSKFKPRPKAEPSQSLPLSASDSMESLPIPKKEELGIKSDIKPEYVNDAIEMDVEVKLGVKEEEKDDLMETELYVLQYPLRPLWRPYELDESCKEVRVKPASAEVEIDLAVDVDSKNYDPGADPRVQMKKQVCHLDAFSYLKLYLNPIHTVVQLRPSVQHLESRESKRKTVGSSNVNDTVKSEEPQEGKPSGSSKKPSRPRTVKRDDYLNSLCPGAYSGSFSSKGPSIRFLLTLPLRERFRTWLLELLEQGPPVHRFEALKHLAPDESVEEVLGVLQDHARVVQGLWVPKSPLVYGIDQGIAVLARDYVLLFSKNAIIHKSQLPTRPTLANAMIDVLNVLAVERDAFKDWKLRELPDLSFVKSNPSVVKKQEEEWECLEKRINDHVCGGRNRPSMRSSNTTNNPAT</sequence>
<dbReference type="Pfam" id="PF04801">
    <property type="entry name" value="RPC5"/>
    <property type="match status" value="2"/>
</dbReference>
<evidence type="ECO:0000256" key="1">
    <source>
        <dbReference type="SAM" id="MobiDB-lite"/>
    </source>
</evidence>
<protein>
    <recommendedName>
        <fullName evidence="4">DNA-directed RNA polymerase III subunit RPC5</fullName>
    </recommendedName>
</protein>
<dbReference type="PANTHER" id="PTHR12069:SF0">
    <property type="entry name" value="DNA-DIRECTED RNA POLYMERASE III SUBUNIT RPC5"/>
    <property type="match status" value="1"/>
</dbReference>
<feature type="compositionally biased region" description="Polar residues" evidence="1">
    <location>
        <begin position="83"/>
        <end position="95"/>
    </location>
</feature>
<comment type="caution">
    <text evidence="2">The sequence shown here is derived from an EMBL/GenBank/DDBJ whole genome shotgun (WGS) entry which is preliminary data.</text>
</comment>
<dbReference type="PANTHER" id="PTHR12069">
    <property type="entry name" value="DNA-DIRECTED RNA POLYMERASES III 80 KDA POLYPEPTIDE RNA POLYMERASE III SUBUNIT 5"/>
    <property type="match status" value="1"/>
</dbReference>
<evidence type="ECO:0008006" key="4">
    <source>
        <dbReference type="Google" id="ProtNLM"/>
    </source>
</evidence>
<proteinExistence type="predicted"/>
<gene>
    <name evidence="2" type="ORF">DH2020_036631</name>
</gene>
<dbReference type="InterPro" id="IPR006886">
    <property type="entry name" value="RNA_pol_III_Rpc5"/>
</dbReference>
<dbReference type="Proteomes" id="UP001318860">
    <property type="component" value="Unassembled WGS sequence"/>
</dbReference>
<feature type="region of interest" description="Disordered" evidence="1">
    <location>
        <begin position="231"/>
        <end position="277"/>
    </location>
</feature>
<accession>A0ABR0V409</accession>
<dbReference type="EMBL" id="JABTTQ020001625">
    <property type="protein sequence ID" value="KAK6129621.1"/>
    <property type="molecule type" value="Genomic_DNA"/>
</dbReference>
<feature type="region of interest" description="Disordered" evidence="1">
    <location>
        <begin position="56"/>
        <end position="102"/>
    </location>
</feature>
<reference evidence="2 3" key="1">
    <citation type="journal article" date="2021" name="Comput. Struct. Biotechnol. J.">
        <title>De novo genome assembly of the potent medicinal plant Rehmannia glutinosa using nanopore technology.</title>
        <authorList>
            <person name="Ma L."/>
            <person name="Dong C."/>
            <person name="Song C."/>
            <person name="Wang X."/>
            <person name="Zheng X."/>
            <person name="Niu Y."/>
            <person name="Chen S."/>
            <person name="Feng W."/>
        </authorList>
    </citation>
    <scope>NUCLEOTIDE SEQUENCE [LARGE SCALE GENOMIC DNA]</scope>
    <source>
        <strain evidence="2">DH-2019</strain>
    </source>
</reference>
<organism evidence="2 3">
    <name type="scientific">Rehmannia glutinosa</name>
    <name type="common">Chinese foxglove</name>
    <dbReference type="NCBI Taxonomy" id="99300"/>
    <lineage>
        <taxon>Eukaryota</taxon>
        <taxon>Viridiplantae</taxon>
        <taxon>Streptophyta</taxon>
        <taxon>Embryophyta</taxon>
        <taxon>Tracheophyta</taxon>
        <taxon>Spermatophyta</taxon>
        <taxon>Magnoliopsida</taxon>
        <taxon>eudicotyledons</taxon>
        <taxon>Gunneridae</taxon>
        <taxon>Pentapetalae</taxon>
        <taxon>asterids</taxon>
        <taxon>lamiids</taxon>
        <taxon>Lamiales</taxon>
        <taxon>Orobanchaceae</taxon>
        <taxon>Rehmannieae</taxon>
        <taxon>Rehmannia</taxon>
    </lineage>
</organism>
<keyword evidence="3" id="KW-1185">Reference proteome</keyword>